<dbReference type="AlphaFoldDB" id="A0A8H8R8X2"/>
<dbReference type="PANTHER" id="PTHR33048:SF151">
    <property type="entry name" value="INTEGRAL MEMBRANE PROTEIN"/>
    <property type="match status" value="1"/>
</dbReference>
<dbReference type="InterPro" id="IPR049326">
    <property type="entry name" value="Rhodopsin_dom_fungi"/>
</dbReference>
<evidence type="ECO:0000256" key="5">
    <source>
        <dbReference type="ARBA" id="ARBA00038359"/>
    </source>
</evidence>
<dbReference type="Proteomes" id="UP000431533">
    <property type="component" value="Unassembled WGS sequence"/>
</dbReference>
<keyword evidence="4 6" id="KW-0472">Membrane</keyword>
<dbReference type="InterPro" id="IPR052337">
    <property type="entry name" value="SAT4-like"/>
</dbReference>
<feature type="transmembrane region" description="Helical" evidence="6">
    <location>
        <begin position="55"/>
        <end position="78"/>
    </location>
</feature>
<keyword evidence="9" id="KW-1185">Reference proteome</keyword>
<protein>
    <recommendedName>
        <fullName evidence="7">Rhodopsin domain-containing protein</fullName>
    </recommendedName>
</protein>
<dbReference type="Pfam" id="PF20684">
    <property type="entry name" value="Fung_rhodopsin"/>
    <property type="match status" value="1"/>
</dbReference>
<evidence type="ECO:0000313" key="8">
    <source>
        <dbReference type="EMBL" id="TVY30661.1"/>
    </source>
</evidence>
<reference evidence="8 9" key="1">
    <citation type="submission" date="2018-05" db="EMBL/GenBank/DDBJ databases">
        <title>Genome sequencing and assembly of the regulated plant pathogen Lachnellula willkommii and related sister species for the development of diagnostic species identification markers.</title>
        <authorList>
            <person name="Giroux E."/>
            <person name="Bilodeau G."/>
        </authorList>
    </citation>
    <scope>NUCLEOTIDE SEQUENCE [LARGE SCALE GENOMIC DNA]</scope>
    <source>
        <strain evidence="8 9">CBS 185.66</strain>
    </source>
</reference>
<evidence type="ECO:0000256" key="1">
    <source>
        <dbReference type="ARBA" id="ARBA00004141"/>
    </source>
</evidence>
<dbReference type="RefSeq" id="XP_031009447.1">
    <property type="nucleotide sequence ID" value="XM_031146140.1"/>
</dbReference>
<name>A0A8H8R8X2_9HELO</name>
<evidence type="ECO:0000256" key="6">
    <source>
        <dbReference type="SAM" id="Phobius"/>
    </source>
</evidence>
<comment type="subcellular location">
    <subcellularLocation>
        <location evidence="1">Membrane</location>
        <topology evidence="1">Multi-pass membrane protein</topology>
    </subcellularLocation>
</comment>
<evidence type="ECO:0000256" key="2">
    <source>
        <dbReference type="ARBA" id="ARBA00022692"/>
    </source>
</evidence>
<evidence type="ECO:0000256" key="3">
    <source>
        <dbReference type="ARBA" id="ARBA00022989"/>
    </source>
</evidence>
<feature type="transmembrane region" description="Helical" evidence="6">
    <location>
        <begin position="20"/>
        <end position="43"/>
    </location>
</feature>
<sequence>MATATSSPPFDPNEISHSYAIFIGVGGMMTFLSTISVILRFVSRSLTRSYGWDDWAIVSALVFAYGFLFTTIIVATVGKAGHHLVQLSPIELERYLQIALANNVIYNCSITSSKVSILLFYRRVFAIPAFQLATKIVGALVFGYFVSAVCGLIFAYNPIQSQWKFWLPHTTIDNKTFWLAMGIINIFLDVVILCLPQTRVWKLQMTRYRKLLLSLLFLMGGLKILIYYTVTLTVPGIWTLAETNTSIICSCLPTFPNLFRHWFGDKKPSGSGSTTAVSSGQYFRSFRKNQSQGYTDLVGTSTSTTLRNDIELTRASHDLIPKAPPAIHVQRDFLADY</sequence>
<dbReference type="EMBL" id="QGMH01000005">
    <property type="protein sequence ID" value="TVY30661.1"/>
    <property type="molecule type" value="Genomic_DNA"/>
</dbReference>
<feature type="transmembrane region" description="Helical" evidence="6">
    <location>
        <begin position="132"/>
        <end position="156"/>
    </location>
</feature>
<proteinExistence type="inferred from homology"/>
<organism evidence="8 9">
    <name type="scientific">Lachnellula hyalina</name>
    <dbReference type="NCBI Taxonomy" id="1316788"/>
    <lineage>
        <taxon>Eukaryota</taxon>
        <taxon>Fungi</taxon>
        <taxon>Dikarya</taxon>
        <taxon>Ascomycota</taxon>
        <taxon>Pezizomycotina</taxon>
        <taxon>Leotiomycetes</taxon>
        <taxon>Helotiales</taxon>
        <taxon>Lachnaceae</taxon>
        <taxon>Lachnellula</taxon>
    </lineage>
</organism>
<accession>A0A8H8R8X2</accession>
<dbReference type="OrthoDB" id="5329176at2759"/>
<comment type="similarity">
    <text evidence="5">Belongs to the SAT4 family.</text>
</comment>
<dbReference type="GO" id="GO:0016020">
    <property type="term" value="C:membrane"/>
    <property type="evidence" value="ECO:0007669"/>
    <property type="project" value="UniProtKB-SubCell"/>
</dbReference>
<evidence type="ECO:0000256" key="4">
    <source>
        <dbReference type="ARBA" id="ARBA00023136"/>
    </source>
</evidence>
<dbReference type="GeneID" id="41981353"/>
<keyword evidence="2 6" id="KW-0812">Transmembrane</keyword>
<keyword evidence="3 6" id="KW-1133">Transmembrane helix</keyword>
<evidence type="ECO:0000313" key="9">
    <source>
        <dbReference type="Proteomes" id="UP000431533"/>
    </source>
</evidence>
<dbReference type="PANTHER" id="PTHR33048">
    <property type="entry name" value="PTH11-LIKE INTEGRAL MEMBRANE PROTEIN (AFU_ORTHOLOGUE AFUA_5G11245)"/>
    <property type="match status" value="1"/>
</dbReference>
<feature type="domain" description="Rhodopsin" evidence="7">
    <location>
        <begin position="39"/>
        <end position="260"/>
    </location>
</feature>
<evidence type="ECO:0000259" key="7">
    <source>
        <dbReference type="Pfam" id="PF20684"/>
    </source>
</evidence>
<feature type="transmembrane region" description="Helical" evidence="6">
    <location>
        <begin position="98"/>
        <end position="120"/>
    </location>
</feature>
<feature type="transmembrane region" description="Helical" evidence="6">
    <location>
        <begin position="215"/>
        <end position="241"/>
    </location>
</feature>
<comment type="caution">
    <text evidence="8">The sequence shown here is derived from an EMBL/GenBank/DDBJ whole genome shotgun (WGS) entry which is preliminary data.</text>
</comment>
<feature type="transmembrane region" description="Helical" evidence="6">
    <location>
        <begin position="176"/>
        <end position="195"/>
    </location>
</feature>
<gene>
    <name evidence="8" type="ORF">LHYA1_G001155</name>
</gene>